<evidence type="ECO:0000313" key="4">
    <source>
        <dbReference type="Proteomes" id="UP000031163"/>
    </source>
</evidence>
<name>A0A0A8H1W5_9BACT</name>
<accession>A0A0A8H1W5</accession>
<dbReference type="EMBL" id="CP007770">
    <property type="protein sequence ID" value="AJC87665.1"/>
    <property type="molecule type" value="Genomic_DNA"/>
</dbReference>
<gene>
    <name evidence="3" type="ORF">CINS_0695</name>
</gene>
<feature type="domain" description="Putative beta-lactamase-inhibitor-like PepSY-like" evidence="2">
    <location>
        <begin position="54"/>
        <end position="134"/>
    </location>
</feature>
<dbReference type="AlphaFoldDB" id="A0A0A8H1W5"/>
<feature type="signal peptide" evidence="1">
    <location>
        <begin position="1"/>
        <end position="18"/>
    </location>
</feature>
<proteinExistence type="predicted"/>
<dbReference type="SUPFAM" id="SSF160574">
    <property type="entry name" value="BT0923-like"/>
    <property type="match status" value="1"/>
</dbReference>
<keyword evidence="1" id="KW-0732">Signal</keyword>
<dbReference type="KEGG" id="cis:CINS_0695"/>
<sequence>MKVKLILSALMLTSVIFAKDMIVGENALPENSKSFIKQYFSNANITLVKQDIDSFDVYLDNGTELEFFSNGDWKEIDSKYNPMNTSFLNQNILKTIKKMHPNANIIKAEKEVQGFKFKLNNMMEIYIDANGNFLGQKLDD</sequence>
<dbReference type="Proteomes" id="UP000031163">
    <property type="component" value="Chromosome"/>
</dbReference>
<protein>
    <submittedName>
        <fullName evidence="3">Hypothetical periplasmic protein (DUF2874 domains)</fullName>
    </submittedName>
</protein>
<organism evidence="3 4">
    <name type="scientific">Campylobacter insulaenigrae NCTC 12927</name>
    <dbReference type="NCBI Taxonomy" id="1031564"/>
    <lineage>
        <taxon>Bacteria</taxon>
        <taxon>Pseudomonadati</taxon>
        <taxon>Campylobacterota</taxon>
        <taxon>Epsilonproteobacteria</taxon>
        <taxon>Campylobacterales</taxon>
        <taxon>Campylobacteraceae</taxon>
        <taxon>Campylobacter</taxon>
    </lineage>
</organism>
<dbReference type="RefSeq" id="WP_039649872.1">
    <property type="nucleotide sequence ID" value="NZ_CP007770.1"/>
</dbReference>
<dbReference type="STRING" id="1031564.CINS_0695"/>
<reference evidence="3 4" key="1">
    <citation type="journal article" date="2014" name="Genome Biol. Evol.">
        <title>Comparative Genomics of the Campylobacter lari Group.</title>
        <authorList>
            <person name="Miller W.G."/>
            <person name="Yee E."/>
            <person name="Chapman M.H."/>
            <person name="Smith T.P."/>
            <person name="Bono J.L."/>
            <person name="Huynh S."/>
            <person name="Parker C.T."/>
            <person name="Vandamme P."/>
            <person name="Luong K."/>
            <person name="Korlach J."/>
        </authorList>
    </citation>
    <scope>NUCLEOTIDE SEQUENCE [LARGE SCALE GENOMIC DNA]</scope>
    <source>
        <strain evidence="3 4">NCTC 12927</strain>
    </source>
</reference>
<dbReference type="InterPro" id="IPR021533">
    <property type="entry name" value="PepSY-like"/>
</dbReference>
<dbReference type="Gene3D" id="3.40.1420.30">
    <property type="match status" value="1"/>
</dbReference>
<dbReference type="GeneID" id="74431499"/>
<evidence type="ECO:0000259" key="2">
    <source>
        <dbReference type="Pfam" id="PF11396"/>
    </source>
</evidence>
<feature type="chain" id="PRO_5002054089" evidence="1">
    <location>
        <begin position="19"/>
        <end position="140"/>
    </location>
</feature>
<evidence type="ECO:0000256" key="1">
    <source>
        <dbReference type="SAM" id="SignalP"/>
    </source>
</evidence>
<dbReference type="HOGENOM" id="CLU_111475_1_0_7"/>
<evidence type="ECO:0000313" key="3">
    <source>
        <dbReference type="EMBL" id="AJC87665.1"/>
    </source>
</evidence>
<dbReference type="Pfam" id="PF11396">
    <property type="entry name" value="PepSY_like"/>
    <property type="match status" value="1"/>
</dbReference>